<name>A0A9P6C1L7_9AGAR</name>
<accession>A0A9P6C1L7</accession>
<sequence length="171" mass="18870">MMRVSPPCFPLSNVLVPPATSPTTVHYPHSQPFQRHNNGFTTATHTFAIIRRPRPLTHPRTQIVATRSIPIEHQTDSPILAPLPTTCSNTSGTLPSLLPSSHPFLLRYHIRPQSYRKYHIDCHPSPNNVLKLLPTSLSIRMTRSGCTAACSSALGSACIPVTLDPRLLPCR</sequence>
<protein>
    <submittedName>
        <fullName evidence="1">Uncharacterized protein</fullName>
    </submittedName>
</protein>
<dbReference type="Proteomes" id="UP000807342">
    <property type="component" value="Unassembled WGS sequence"/>
</dbReference>
<dbReference type="EMBL" id="MU151298">
    <property type="protein sequence ID" value="KAF9445493.1"/>
    <property type="molecule type" value="Genomic_DNA"/>
</dbReference>
<proteinExistence type="predicted"/>
<dbReference type="AlphaFoldDB" id="A0A9P6C1L7"/>
<evidence type="ECO:0000313" key="1">
    <source>
        <dbReference type="EMBL" id="KAF9445493.1"/>
    </source>
</evidence>
<evidence type="ECO:0000313" key="2">
    <source>
        <dbReference type="Proteomes" id="UP000807342"/>
    </source>
</evidence>
<reference evidence="1" key="1">
    <citation type="submission" date="2020-11" db="EMBL/GenBank/DDBJ databases">
        <authorList>
            <consortium name="DOE Joint Genome Institute"/>
            <person name="Ahrendt S."/>
            <person name="Riley R."/>
            <person name="Andreopoulos W."/>
            <person name="Labutti K."/>
            <person name="Pangilinan J."/>
            <person name="Ruiz-Duenas F.J."/>
            <person name="Barrasa J.M."/>
            <person name="Sanchez-Garcia M."/>
            <person name="Camarero S."/>
            <person name="Miyauchi S."/>
            <person name="Serrano A."/>
            <person name="Linde D."/>
            <person name="Babiker R."/>
            <person name="Drula E."/>
            <person name="Ayuso-Fernandez I."/>
            <person name="Pacheco R."/>
            <person name="Padilla G."/>
            <person name="Ferreira P."/>
            <person name="Barriuso J."/>
            <person name="Kellner H."/>
            <person name="Castanera R."/>
            <person name="Alfaro M."/>
            <person name="Ramirez L."/>
            <person name="Pisabarro A.G."/>
            <person name="Kuo A."/>
            <person name="Tritt A."/>
            <person name="Lipzen A."/>
            <person name="He G."/>
            <person name="Yan M."/>
            <person name="Ng V."/>
            <person name="Cullen D."/>
            <person name="Martin F."/>
            <person name="Rosso M.-N."/>
            <person name="Henrissat B."/>
            <person name="Hibbett D."/>
            <person name="Martinez A.T."/>
            <person name="Grigoriev I.V."/>
        </authorList>
    </citation>
    <scope>NUCLEOTIDE SEQUENCE</scope>
    <source>
        <strain evidence="1">MF-IS2</strain>
    </source>
</reference>
<keyword evidence="2" id="KW-1185">Reference proteome</keyword>
<comment type="caution">
    <text evidence="1">The sequence shown here is derived from an EMBL/GenBank/DDBJ whole genome shotgun (WGS) entry which is preliminary data.</text>
</comment>
<gene>
    <name evidence="1" type="ORF">P691DRAFT_734896</name>
</gene>
<organism evidence="1 2">
    <name type="scientific">Macrolepiota fuliginosa MF-IS2</name>
    <dbReference type="NCBI Taxonomy" id="1400762"/>
    <lineage>
        <taxon>Eukaryota</taxon>
        <taxon>Fungi</taxon>
        <taxon>Dikarya</taxon>
        <taxon>Basidiomycota</taxon>
        <taxon>Agaricomycotina</taxon>
        <taxon>Agaricomycetes</taxon>
        <taxon>Agaricomycetidae</taxon>
        <taxon>Agaricales</taxon>
        <taxon>Agaricineae</taxon>
        <taxon>Agaricaceae</taxon>
        <taxon>Macrolepiota</taxon>
    </lineage>
</organism>